<comment type="caution">
    <text evidence="6">The sequence shown here is derived from an EMBL/GenBank/DDBJ whole genome shotgun (WGS) entry which is preliminary data.</text>
</comment>
<evidence type="ECO:0000313" key="6">
    <source>
        <dbReference type="EMBL" id="GAW82290.1"/>
    </source>
</evidence>
<name>A0A1Y1JJ85_PLAGO</name>
<keyword evidence="1" id="KW-0819">tRNA processing</keyword>
<dbReference type="InterPro" id="IPR007175">
    <property type="entry name" value="Rpr2/Snm1/Rpp21"/>
</dbReference>
<evidence type="ECO:0000256" key="1">
    <source>
        <dbReference type="ARBA" id="ARBA00022694"/>
    </source>
</evidence>
<comment type="similarity">
    <text evidence="4">Belongs to the eukaryotic/archaeal RNase P protein component 4 family.</text>
</comment>
<evidence type="ECO:0000256" key="5">
    <source>
        <dbReference type="SAM" id="MobiDB-lite"/>
    </source>
</evidence>
<dbReference type="PANTHER" id="PTHR14742">
    <property type="entry name" value="RIBONUCLEASE P SUBUNIT P21"/>
    <property type="match status" value="1"/>
</dbReference>
<accession>A0A1Y1JJ85</accession>
<proteinExistence type="inferred from homology"/>
<dbReference type="GO" id="GO:0046872">
    <property type="term" value="F:metal ion binding"/>
    <property type="evidence" value="ECO:0007669"/>
    <property type="project" value="UniProtKB-KW"/>
</dbReference>
<dbReference type="PANTHER" id="PTHR14742:SF0">
    <property type="entry name" value="RIBONUCLEASE P PROTEIN SUBUNIT P21"/>
    <property type="match status" value="1"/>
</dbReference>
<evidence type="ECO:0000256" key="4">
    <source>
        <dbReference type="ARBA" id="ARBA00038402"/>
    </source>
</evidence>
<feature type="compositionally biased region" description="Basic residues" evidence="5">
    <location>
        <begin position="110"/>
        <end position="121"/>
    </location>
</feature>
<dbReference type="RefSeq" id="XP_028544879.1">
    <property type="nucleotide sequence ID" value="XM_028689078.1"/>
</dbReference>
<dbReference type="GeneID" id="39749027"/>
<gene>
    <name evidence="6" type="ORF">PGO_122880</name>
</gene>
<evidence type="ECO:0000256" key="2">
    <source>
        <dbReference type="ARBA" id="ARBA00022723"/>
    </source>
</evidence>
<dbReference type="OrthoDB" id="128536at2759"/>
<reference evidence="7" key="1">
    <citation type="submission" date="2017-04" db="EMBL/GenBank/DDBJ databases">
        <title>Plasmodium gonderi genome.</title>
        <authorList>
            <person name="Arisue N."/>
            <person name="Honma H."/>
            <person name="Kawai S."/>
            <person name="Tougan T."/>
            <person name="Tanabe K."/>
            <person name="Horii T."/>
        </authorList>
    </citation>
    <scope>NUCLEOTIDE SEQUENCE [LARGE SCALE GENOMIC DNA]</scope>
    <source>
        <strain evidence="7">ATCC 30045</strain>
    </source>
</reference>
<dbReference type="AlphaFoldDB" id="A0A1Y1JJ85"/>
<evidence type="ECO:0000313" key="7">
    <source>
        <dbReference type="Proteomes" id="UP000195521"/>
    </source>
</evidence>
<keyword evidence="3" id="KW-0862">Zinc</keyword>
<dbReference type="Gene3D" id="6.20.50.20">
    <property type="match status" value="1"/>
</dbReference>
<dbReference type="GO" id="GO:0005655">
    <property type="term" value="C:nucleolar ribonuclease P complex"/>
    <property type="evidence" value="ECO:0007669"/>
    <property type="project" value="TreeGrafter"/>
</dbReference>
<feature type="compositionally biased region" description="Basic and acidic residues" evidence="5">
    <location>
        <begin position="99"/>
        <end position="109"/>
    </location>
</feature>
<organism evidence="6 7">
    <name type="scientific">Plasmodium gonderi</name>
    <dbReference type="NCBI Taxonomy" id="77519"/>
    <lineage>
        <taxon>Eukaryota</taxon>
        <taxon>Sar</taxon>
        <taxon>Alveolata</taxon>
        <taxon>Apicomplexa</taxon>
        <taxon>Aconoidasida</taxon>
        <taxon>Haemosporida</taxon>
        <taxon>Plasmodiidae</taxon>
        <taxon>Plasmodium</taxon>
        <taxon>Plasmodium (Plasmodium)</taxon>
    </lineage>
</organism>
<dbReference type="Pfam" id="PF04032">
    <property type="entry name" value="Rpr2"/>
    <property type="match status" value="1"/>
</dbReference>
<feature type="region of interest" description="Disordered" evidence="5">
    <location>
        <begin position="94"/>
        <end position="129"/>
    </location>
</feature>
<protein>
    <submittedName>
        <fullName evidence="6">Ribonuclease P protein subunit RPR2</fullName>
    </submittedName>
</protein>
<dbReference type="EMBL" id="BDQF01000013">
    <property type="protein sequence ID" value="GAW82290.1"/>
    <property type="molecule type" value="Genomic_DNA"/>
</dbReference>
<dbReference type="Proteomes" id="UP000195521">
    <property type="component" value="Unassembled WGS sequence"/>
</dbReference>
<dbReference type="OMA" id="HINEPNR"/>
<keyword evidence="2" id="KW-0479">Metal-binding</keyword>
<sequence length="264" mass="31020">MNNPKNEKEYIVENSISKNNENSNTLKRKLNELYADENFQSDQLKGTCAVVNNGNAWKRCDTTKDRNTLEYFPDDVNILEKKDVLLNKNDEINTEEAEEKTKSHINEPNRKKRKKKERKKKLNDQGEMTKPAKQMVRINYLLQSSFLMNEFNPDISREYIKTMRKLSNKFLIKHDKKFKKLFCKKCNSVLIPSATCKVSVNPLNLRKKGNKKSELVKDPTPCANNNFNVKSRDEYLVSYRCNHCQHDTKFVYDNNLVSTHEKED</sequence>
<evidence type="ECO:0000256" key="3">
    <source>
        <dbReference type="ARBA" id="ARBA00022833"/>
    </source>
</evidence>
<dbReference type="GO" id="GO:0008033">
    <property type="term" value="P:tRNA processing"/>
    <property type="evidence" value="ECO:0007669"/>
    <property type="project" value="UniProtKB-KW"/>
</dbReference>
<keyword evidence="7" id="KW-1185">Reference proteome</keyword>